<feature type="transmembrane region" description="Helical" evidence="1">
    <location>
        <begin position="73"/>
        <end position="91"/>
    </location>
</feature>
<protein>
    <recommendedName>
        <fullName evidence="4">Rod shape-determining protein MreD</fullName>
    </recommendedName>
</protein>
<feature type="transmembrane region" description="Helical" evidence="1">
    <location>
        <begin position="136"/>
        <end position="156"/>
    </location>
</feature>
<keyword evidence="1" id="KW-0472">Membrane</keyword>
<feature type="transmembrane region" description="Helical" evidence="1">
    <location>
        <begin position="103"/>
        <end position="124"/>
    </location>
</feature>
<evidence type="ECO:0000313" key="2">
    <source>
        <dbReference type="EMBL" id="KKU41123.1"/>
    </source>
</evidence>
<organism evidence="2 3">
    <name type="scientific">Candidatus Uhrbacteria bacterium GW2011_GWE2_46_68</name>
    <dbReference type="NCBI Taxonomy" id="1618994"/>
    <lineage>
        <taxon>Bacteria</taxon>
        <taxon>Candidatus Uhriibacteriota</taxon>
    </lineage>
</organism>
<evidence type="ECO:0008006" key="4">
    <source>
        <dbReference type="Google" id="ProtNLM"/>
    </source>
</evidence>
<proteinExistence type="predicted"/>
<evidence type="ECO:0000256" key="1">
    <source>
        <dbReference type="SAM" id="Phobius"/>
    </source>
</evidence>
<reference evidence="2 3" key="1">
    <citation type="journal article" date="2015" name="Nature">
        <title>rRNA introns, odd ribosomes, and small enigmatic genomes across a large radiation of phyla.</title>
        <authorList>
            <person name="Brown C.T."/>
            <person name="Hug L.A."/>
            <person name="Thomas B.C."/>
            <person name="Sharon I."/>
            <person name="Castelle C.J."/>
            <person name="Singh A."/>
            <person name="Wilkins M.J."/>
            <person name="Williams K.H."/>
            <person name="Banfield J.F."/>
        </authorList>
    </citation>
    <scope>NUCLEOTIDE SEQUENCE [LARGE SCALE GENOMIC DNA]</scope>
</reference>
<comment type="caution">
    <text evidence="2">The sequence shown here is derived from an EMBL/GenBank/DDBJ whole genome shotgun (WGS) entry which is preliminary data.</text>
</comment>
<keyword evidence="1" id="KW-1133">Transmembrane helix</keyword>
<dbReference type="Proteomes" id="UP000034795">
    <property type="component" value="Unassembled WGS sequence"/>
</dbReference>
<sequence>MKWFFGIGLWFFLVVFELAFLHSLPFPWMFLPCVFGVSVYVLQHHHVRQAIGWIAGYGLVLDFLRQGLVPCETIPLLLATAAAWFGSQYFFSHRSYYGLLANAFFSFGVLWMARVGVWGIVWFFHPESVLWKEIFFAFLVHIPLFFFLITFLFFSAKQIRRFLAMIFFIPKIS</sequence>
<evidence type="ECO:0000313" key="3">
    <source>
        <dbReference type="Proteomes" id="UP000034795"/>
    </source>
</evidence>
<name>A0A0G1SGE0_9BACT</name>
<gene>
    <name evidence="2" type="ORF">UX57_C0006G0033</name>
</gene>
<dbReference type="EMBL" id="LCMS01000006">
    <property type="protein sequence ID" value="KKU41123.1"/>
    <property type="molecule type" value="Genomic_DNA"/>
</dbReference>
<accession>A0A0G1SGE0</accession>
<dbReference type="STRING" id="1618994.UX57_C0006G0033"/>
<keyword evidence="1" id="KW-0812">Transmembrane</keyword>
<dbReference type="AlphaFoldDB" id="A0A0G1SGE0"/>